<keyword evidence="8" id="KW-1185">Reference proteome</keyword>
<dbReference type="SMART" id="SM00811">
    <property type="entry name" value="Alpha_kinase"/>
    <property type="match status" value="1"/>
</dbReference>
<evidence type="ECO:0000313" key="8">
    <source>
        <dbReference type="Proteomes" id="UP001152795"/>
    </source>
</evidence>
<protein>
    <submittedName>
        <fullName evidence="7">Transient receptor potential cation channel subfamily M member 6-like</fullName>
    </submittedName>
</protein>
<dbReference type="InterPro" id="IPR051852">
    <property type="entry name" value="Alpha-type_PK"/>
</dbReference>
<dbReference type="PANTHER" id="PTHR45992">
    <property type="entry name" value="EUKARYOTIC ELONGATION FACTOR 2 KINASE-RELATED"/>
    <property type="match status" value="1"/>
</dbReference>
<dbReference type="PROSITE" id="PS51158">
    <property type="entry name" value="ALPHA_KINASE"/>
    <property type="match status" value="1"/>
</dbReference>
<dbReference type="Gene3D" id="3.30.200.20">
    <property type="entry name" value="Phosphorylase Kinase, domain 1"/>
    <property type="match status" value="1"/>
</dbReference>
<dbReference type="EMBL" id="CACRXK020030377">
    <property type="protein sequence ID" value="CAB4042558.1"/>
    <property type="molecule type" value="Genomic_DNA"/>
</dbReference>
<dbReference type="PANTHER" id="PTHR45992:SF11">
    <property type="entry name" value="ALPHA-TYPE PROTEIN KINASE DOMAIN-CONTAINING PROTEIN"/>
    <property type="match status" value="1"/>
</dbReference>
<evidence type="ECO:0000256" key="2">
    <source>
        <dbReference type="ARBA" id="ARBA00022679"/>
    </source>
</evidence>
<proteinExistence type="predicted"/>
<feature type="non-terminal residue" evidence="7">
    <location>
        <position position="354"/>
    </location>
</feature>
<keyword evidence="7" id="KW-0675">Receptor</keyword>
<reference evidence="7" key="1">
    <citation type="submission" date="2020-04" db="EMBL/GenBank/DDBJ databases">
        <authorList>
            <person name="Alioto T."/>
            <person name="Alioto T."/>
            <person name="Gomez Garrido J."/>
        </authorList>
    </citation>
    <scope>NUCLEOTIDE SEQUENCE</scope>
    <source>
        <strain evidence="7">A484AB</strain>
    </source>
</reference>
<evidence type="ECO:0000256" key="4">
    <source>
        <dbReference type="ARBA" id="ARBA00022777"/>
    </source>
</evidence>
<evidence type="ECO:0000256" key="1">
    <source>
        <dbReference type="ARBA" id="ARBA00022527"/>
    </source>
</evidence>
<gene>
    <name evidence="7" type="ORF">PACLA_8A058622</name>
</gene>
<keyword evidence="5" id="KW-0067">ATP-binding</keyword>
<comment type="caution">
    <text evidence="7">The sequence shown here is derived from an EMBL/GenBank/DDBJ whole genome shotgun (WGS) entry which is preliminary data.</text>
</comment>
<name>A0A6S7KF67_PARCT</name>
<feature type="region of interest" description="Disordered" evidence="6">
    <location>
        <begin position="79"/>
        <end position="123"/>
    </location>
</feature>
<organism evidence="7 8">
    <name type="scientific">Paramuricea clavata</name>
    <name type="common">Red gorgonian</name>
    <name type="synonym">Violescent sea-whip</name>
    <dbReference type="NCBI Taxonomy" id="317549"/>
    <lineage>
        <taxon>Eukaryota</taxon>
        <taxon>Metazoa</taxon>
        <taxon>Cnidaria</taxon>
        <taxon>Anthozoa</taxon>
        <taxon>Octocorallia</taxon>
        <taxon>Malacalcyonacea</taxon>
        <taxon>Plexauridae</taxon>
        <taxon>Paramuricea</taxon>
    </lineage>
</organism>
<keyword evidence="4" id="KW-0418">Kinase</keyword>
<dbReference type="Pfam" id="PF02816">
    <property type="entry name" value="Alpha_kinase"/>
    <property type="match status" value="1"/>
</dbReference>
<dbReference type="CDD" id="cd04515">
    <property type="entry name" value="Alpha_kinase"/>
    <property type="match status" value="1"/>
</dbReference>
<evidence type="ECO:0000256" key="5">
    <source>
        <dbReference type="ARBA" id="ARBA00022840"/>
    </source>
</evidence>
<dbReference type="GO" id="GO:0004674">
    <property type="term" value="F:protein serine/threonine kinase activity"/>
    <property type="evidence" value="ECO:0007669"/>
    <property type="project" value="UniProtKB-KW"/>
</dbReference>
<dbReference type="SUPFAM" id="SSF56112">
    <property type="entry name" value="Protein kinase-like (PK-like)"/>
    <property type="match status" value="1"/>
</dbReference>
<evidence type="ECO:0000256" key="6">
    <source>
        <dbReference type="SAM" id="MobiDB-lite"/>
    </source>
</evidence>
<sequence length="354" mass="39612">MGPLKRVDVLEDDMCAPQTIDVVRRACIAGFNMKGFDCDILETERGPSIETLNEIKNFNGTIFVRFIHKQYSVDDVLGGSDEEDEKSMPLKCKLPPTKRCKSSHTKQQSSEPTKFSVAKPQKSFPPSLSVATMLKMGKLIQPAKRDTIQVQIEGFAVKDGWTVAKTVTLSVESESFAEGGFRKAYKCESIDGKLSGKWVLKKYKENALEDMKSVNLTEEEHARKQVQMHTLAQNIAIQMQRNVPETFSETFTYDSMLFGKIVEDNGDVCFVTIERYLEGSFTKYINNNGKISSSSDDDITKKAETLMHYSYQVSQGECLLVDIQGTGYQLYDPEVASKALMSDVGGADQLNFCI</sequence>
<evidence type="ECO:0000313" key="7">
    <source>
        <dbReference type="EMBL" id="CAB4042558.1"/>
    </source>
</evidence>
<dbReference type="GO" id="GO:0005524">
    <property type="term" value="F:ATP binding"/>
    <property type="evidence" value="ECO:0007669"/>
    <property type="project" value="UniProtKB-KW"/>
</dbReference>
<accession>A0A6S7KF67</accession>
<dbReference type="InterPro" id="IPR011009">
    <property type="entry name" value="Kinase-like_dom_sf"/>
</dbReference>
<keyword evidence="2" id="KW-0808">Transferase</keyword>
<dbReference type="Gene3D" id="3.20.200.10">
    <property type="entry name" value="MHCK/EF2 kinase"/>
    <property type="match status" value="1"/>
</dbReference>
<keyword evidence="3" id="KW-0547">Nucleotide-binding</keyword>
<evidence type="ECO:0000256" key="3">
    <source>
        <dbReference type="ARBA" id="ARBA00022741"/>
    </source>
</evidence>
<keyword evidence="1" id="KW-0723">Serine/threonine-protein kinase</keyword>
<dbReference type="InterPro" id="IPR004166">
    <property type="entry name" value="a-kinase_dom"/>
</dbReference>
<dbReference type="Proteomes" id="UP001152795">
    <property type="component" value="Unassembled WGS sequence"/>
</dbReference>
<dbReference type="AlphaFoldDB" id="A0A6S7KF67"/>